<dbReference type="InterPro" id="IPR003497">
    <property type="entry name" value="BRO_N_domain"/>
</dbReference>
<dbReference type="SMART" id="SM01040">
    <property type="entry name" value="Bro-N"/>
    <property type="match status" value="1"/>
</dbReference>
<feature type="domain" description="Bro-N" evidence="1">
    <location>
        <begin position="186"/>
        <end position="295"/>
    </location>
</feature>
<dbReference type="AlphaFoldDB" id="A0A1I2QKV7"/>
<protein>
    <submittedName>
        <fullName evidence="2">DNA binding domain-containing protein, excisionase family</fullName>
    </submittedName>
</protein>
<dbReference type="RefSeq" id="WP_083405227.1">
    <property type="nucleotide sequence ID" value="NZ_FOOE01000045.1"/>
</dbReference>
<dbReference type="Pfam" id="PF12728">
    <property type="entry name" value="HTH_17"/>
    <property type="match status" value="1"/>
</dbReference>
<evidence type="ECO:0000259" key="1">
    <source>
        <dbReference type="PROSITE" id="PS51750"/>
    </source>
</evidence>
<name>A0A1I2QKV7_9CLOT</name>
<dbReference type="STRING" id="1529.SAMN04487885_14520"/>
<gene>
    <name evidence="2" type="ORF">SAMN04487885_14520</name>
</gene>
<sequence>MKYYTAEEAAKKLRVSAGHVYELVKKGELKKKEGLGRTVRIPSSELKNLNVGKSYFTYDESKVEVIETHLGKVRKVKNEDAYVITDLVKLLGLSDSFTITRRLDETHYKKIEVEEARRLGLYCNQRGLILVTHKGIELYSKKSRSRGIVDFTRLLNELKVSDYEQVEFKEIDKEKSPNCRFYEESKTGIQIFKNPEFGEIRVVEISNEPYFVGKDVATVLGYVDTKGAVRDHVDDEDKTIIQKGQIATLEIPNRGLTVINESGLYSLILSSKLPGAKKFKRWVTSEILPTIRKTGGYVDNSEKFVNNYFSSFSLEVRKTMINDLERKNRSLLIEKDRVDKALLNNLDIIKQIEETL</sequence>
<dbReference type="PANTHER" id="PTHR36180:SF2">
    <property type="entry name" value="BRO FAMILY PROTEIN"/>
    <property type="match status" value="1"/>
</dbReference>
<accession>A0A1I2QKV7</accession>
<dbReference type="OrthoDB" id="9812611at2"/>
<keyword evidence="3" id="KW-1185">Reference proteome</keyword>
<proteinExistence type="predicted"/>
<evidence type="ECO:0000313" key="3">
    <source>
        <dbReference type="Proteomes" id="UP000182135"/>
    </source>
</evidence>
<dbReference type="PROSITE" id="PS51750">
    <property type="entry name" value="BRO_N"/>
    <property type="match status" value="1"/>
</dbReference>
<dbReference type="Pfam" id="PF02498">
    <property type="entry name" value="Bro-N"/>
    <property type="match status" value="1"/>
</dbReference>
<dbReference type="eggNOG" id="COG3617">
    <property type="taxonomic scope" value="Bacteria"/>
</dbReference>
<dbReference type="InterPro" id="IPR010093">
    <property type="entry name" value="SinI_DNA-bd"/>
</dbReference>
<dbReference type="PANTHER" id="PTHR36180">
    <property type="entry name" value="DNA-BINDING PROTEIN-RELATED-RELATED"/>
    <property type="match status" value="1"/>
</dbReference>
<organism evidence="2 3">
    <name type="scientific">Clostridium cadaveris</name>
    <dbReference type="NCBI Taxonomy" id="1529"/>
    <lineage>
        <taxon>Bacteria</taxon>
        <taxon>Bacillati</taxon>
        <taxon>Bacillota</taxon>
        <taxon>Clostridia</taxon>
        <taxon>Eubacteriales</taxon>
        <taxon>Clostridiaceae</taxon>
        <taxon>Clostridium</taxon>
    </lineage>
</organism>
<dbReference type="Proteomes" id="UP000182135">
    <property type="component" value="Unassembled WGS sequence"/>
</dbReference>
<dbReference type="NCBIfam" id="TIGR01764">
    <property type="entry name" value="excise"/>
    <property type="match status" value="1"/>
</dbReference>
<evidence type="ECO:0000313" key="2">
    <source>
        <dbReference type="EMBL" id="SFG29062.1"/>
    </source>
</evidence>
<dbReference type="GO" id="GO:0003677">
    <property type="term" value="F:DNA binding"/>
    <property type="evidence" value="ECO:0007669"/>
    <property type="project" value="InterPro"/>
</dbReference>
<dbReference type="InterPro" id="IPR041657">
    <property type="entry name" value="HTH_17"/>
</dbReference>
<reference evidence="2 3" key="1">
    <citation type="submission" date="2016-10" db="EMBL/GenBank/DDBJ databases">
        <authorList>
            <person name="de Groot N.N."/>
        </authorList>
    </citation>
    <scope>NUCLEOTIDE SEQUENCE [LARGE SCALE GENOMIC DNA]</scope>
    <source>
        <strain evidence="2 3">NLAE-zl-G419</strain>
    </source>
</reference>
<dbReference type="EMBL" id="FOOE01000045">
    <property type="protein sequence ID" value="SFG29062.1"/>
    <property type="molecule type" value="Genomic_DNA"/>
</dbReference>